<keyword evidence="2" id="KW-0812">Transmembrane</keyword>
<dbReference type="RefSeq" id="WP_145093146.1">
    <property type="nucleotide sequence ID" value="NZ_CP036274.1"/>
</dbReference>
<dbReference type="KEGG" id="aagg:ETAA8_45090"/>
<dbReference type="PROSITE" id="PS51257">
    <property type="entry name" value="PROKAR_LIPOPROTEIN"/>
    <property type="match status" value="1"/>
</dbReference>
<dbReference type="EMBL" id="CP036274">
    <property type="protein sequence ID" value="QDU29399.1"/>
    <property type="molecule type" value="Genomic_DNA"/>
</dbReference>
<accession>A0A517YGQ8</accession>
<evidence type="ECO:0000313" key="4">
    <source>
        <dbReference type="Proteomes" id="UP000315017"/>
    </source>
</evidence>
<dbReference type="AlphaFoldDB" id="A0A517YGQ8"/>
<evidence type="ECO:0000313" key="3">
    <source>
        <dbReference type="EMBL" id="QDU29399.1"/>
    </source>
</evidence>
<protein>
    <submittedName>
        <fullName evidence="3">Uncharacterized protein</fullName>
    </submittedName>
</protein>
<keyword evidence="2" id="KW-1133">Transmembrane helix</keyword>
<organism evidence="3 4">
    <name type="scientific">Anatilimnocola aggregata</name>
    <dbReference type="NCBI Taxonomy" id="2528021"/>
    <lineage>
        <taxon>Bacteria</taxon>
        <taxon>Pseudomonadati</taxon>
        <taxon>Planctomycetota</taxon>
        <taxon>Planctomycetia</taxon>
        <taxon>Pirellulales</taxon>
        <taxon>Pirellulaceae</taxon>
        <taxon>Anatilimnocola</taxon>
    </lineage>
</organism>
<keyword evidence="4" id="KW-1185">Reference proteome</keyword>
<dbReference type="OrthoDB" id="266017at2"/>
<proteinExistence type="predicted"/>
<evidence type="ECO:0000256" key="2">
    <source>
        <dbReference type="SAM" id="Phobius"/>
    </source>
</evidence>
<feature type="region of interest" description="Disordered" evidence="1">
    <location>
        <begin position="158"/>
        <end position="182"/>
    </location>
</feature>
<sequence length="182" mass="19937">MKRLGLVIGIAAGCALAGCSTDERLADLAQQVTHEQAAQNERMAEASQTVAQGSQQLVEADAQARRELIDLQHELRRDQAGIAQQRDVLEVERREVAQARHKESLLTSGLTAVGMLLAALAPLVLAAISLIGLWRETTKEEEGQVLIEELAHCVLAEQRPLLPEPDRSRLETPDEDQQPPPF</sequence>
<dbReference type="Proteomes" id="UP000315017">
    <property type="component" value="Chromosome"/>
</dbReference>
<feature type="transmembrane region" description="Helical" evidence="2">
    <location>
        <begin position="112"/>
        <end position="134"/>
    </location>
</feature>
<evidence type="ECO:0000256" key="1">
    <source>
        <dbReference type="SAM" id="MobiDB-lite"/>
    </source>
</evidence>
<keyword evidence="2" id="KW-0472">Membrane</keyword>
<name>A0A517YGQ8_9BACT</name>
<gene>
    <name evidence="3" type="ORF">ETAA8_45090</name>
</gene>
<feature type="compositionally biased region" description="Acidic residues" evidence="1">
    <location>
        <begin position="173"/>
        <end position="182"/>
    </location>
</feature>
<reference evidence="3 4" key="1">
    <citation type="submission" date="2019-02" db="EMBL/GenBank/DDBJ databases">
        <title>Deep-cultivation of Planctomycetes and their phenomic and genomic characterization uncovers novel biology.</title>
        <authorList>
            <person name="Wiegand S."/>
            <person name="Jogler M."/>
            <person name="Boedeker C."/>
            <person name="Pinto D."/>
            <person name="Vollmers J."/>
            <person name="Rivas-Marin E."/>
            <person name="Kohn T."/>
            <person name="Peeters S.H."/>
            <person name="Heuer A."/>
            <person name="Rast P."/>
            <person name="Oberbeckmann S."/>
            <person name="Bunk B."/>
            <person name="Jeske O."/>
            <person name="Meyerdierks A."/>
            <person name="Storesund J.E."/>
            <person name="Kallscheuer N."/>
            <person name="Luecker S."/>
            <person name="Lage O.M."/>
            <person name="Pohl T."/>
            <person name="Merkel B.J."/>
            <person name="Hornburger P."/>
            <person name="Mueller R.-W."/>
            <person name="Bruemmer F."/>
            <person name="Labrenz M."/>
            <person name="Spormann A.M."/>
            <person name="Op den Camp H."/>
            <person name="Overmann J."/>
            <person name="Amann R."/>
            <person name="Jetten M.S.M."/>
            <person name="Mascher T."/>
            <person name="Medema M.H."/>
            <person name="Devos D.P."/>
            <person name="Kaster A.-K."/>
            <person name="Ovreas L."/>
            <person name="Rohde M."/>
            <person name="Galperin M.Y."/>
            <person name="Jogler C."/>
        </authorList>
    </citation>
    <scope>NUCLEOTIDE SEQUENCE [LARGE SCALE GENOMIC DNA]</scope>
    <source>
        <strain evidence="3 4">ETA_A8</strain>
    </source>
</reference>